<comment type="caution">
    <text evidence="1">The sequence shown here is derived from an EMBL/GenBank/DDBJ whole genome shotgun (WGS) entry which is preliminary data.</text>
</comment>
<sequence length="70" mass="8001">MSKCPQEAKALRWVSNMFPLTQIPMDETDRMSNAIHVYCKAGATKIEKLQEQVDMLEECIRRLEGGSNND</sequence>
<name>C6LIR1_9FIRM</name>
<dbReference type="eggNOG" id="ENOG502ZH1I">
    <property type="taxonomic scope" value="Bacteria"/>
</dbReference>
<organism evidence="1 2">
    <name type="scientific">Marvinbryantia formatexigens DSM 14469</name>
    <dbReference type="NCBI Taxonomy" id="478749"/>
    <lineage>
        <taxon>Bacteria</taxon>
        <taxon>Bacillati</taxon>
        <taxon>Bacillota</taxon>
        <taxon>Clostridia</taxon>
        <taxon>Lachnospirales</taxon>
        <taxon>Lachnospiraceae</taxon>
        <taxon>Marvinbryantia</taxon>
    </lineage>
</organism>
<dbReference type="AlphaFoldDB" id="C6LIR1"/>
<proteinExistence type="predicted"/>
<dbReference type="EMBL" id="ACCL02000018">
    <property type="protein sequence ID" value="EET59450.1"/>
    <property type="molecule type" value="Genomic_DNA"/>
</dbReference>
<dbReference type="RefSeq" id="WP_006863310.1">
    <property type="nucleotide sequence ID" value="NZ_CP102268.1"/>
</dbReference>
<protein>
    <submittedName>
        <fullName evidence="1">Uncharacterized protein</fullName>
    </submittedName>
</protein>
<gene>
    <name evidence="1" type="ORF">BRYFOR_08541</name>
</gene>
<accession>C6LIR1</accession>
<evidence type="ECO:0000313" key="1">
    <source>
        <dbReference type="EMBL" id="EET59450.1"/>
    </source>
</evidence>
<dbReference type="Proteomes" id="UP000005561">
    <property type="component" value="Unassembled WGS sequence"/>
</dbReference>
<reference evidence="1" key="1">
    <citation type="submission" date="2009-07" db="EMBL/GenBank/DDBJ databases">
        <authorList>
            <person name="Weinstock G."/>
            <person name="Sodergren E."/>
            <person name="Clifton S."/>
            <person name="Fulton L."/>
            <person name="Fulton B."/>
            <person name="Courtney L."/>
            <person name="Fronick C."/>
            <person name="Harrison M."/>
            <person name="Strong C."/>
            <person name="Farmer C."/>
            <person name="Delahaunty K."/>
            <person name="Markovic C."/>
            <person name="Hall O."/>
            <person name="Minx P."/>
            <person name="Tomlinson C."/>
            <person name="Mitreva M."/>
            <person name="Nelson J."/>
            <person name="Hou S."/>
            <person name="Wollam A."/>
            <person name="Pepin K.H."/>
            <person name="Johnson M."/>
            <person name="Bhonagiri V."/>
            <person name="Nash W.E."/>
            <person name="Warren W."/>
            <person name="Chinwalla A."/>
            <person name="Mardis E.R."/>
            <person name="Wilson R.K."/>
        </authorList>
    </citation>
    <scope>NUCLEOTIDE SEQUENCE [LARGE SCALE GENOMIC DNA]</scope>
    <source>
        <strain evidence="1">DSM 14469</strain>
    </source>
</reference>
<keyword evidence="2" id="KW-1185">Reference proteome</keyword>
<evidence type="ECO:0000313" key="2">
    <source>
        <dbReference type="Proteomes" id="UP000005561"/>
    </source>
</evidence>